<reference evidence="1" key="2">
    <citation type="submission" date="2022-06" db="UniProtKB">
        <authorList>
            <consortium name="EnsemblMetazoa"/>
        </authorList>
    </citation>
    <scope>IDENTIFICATION</scope>
    <source>
        <strain evidence="1">DF5081</strain>
    </source>
</reference>
<keyword evidence="2" id="KW-1185">Reference proteome</keyword>
<protein>
    <submittedName>
        <fullName evidence="1">Uncharacterized protein</fullName>
    </submittedName>
</protein>
<sequence>MKLRKKRGELLATFYESNCIWHMNSHFGKPSHKRWIYNSTGKHHKHEINHNDVSVLPSITNGSEHRLLRGNLHFNSKIARFEQVKRRKPGKRVLDPDFVLEISTTSTVLSKSNLLHAAIVFAIDLRHENVKLRPLFVRDHANTVIFEETQRER</sequence>
<name>A0A8R1E8K1_CAEJA</name>
<reference evidence="2" key="1">
    <citation type="submission" date="2010-08" db="EMBL/GenBank/DDBJ databases">
        <authorList>
            <consortium name="Caenorhabditis japonica Sequencing Consortium"/>
            <person name="Wilson R.K."/>
        </authorList>
    </citation>
    <scope>NUCLEOTIDE SEQUENCE [LARGE SCALE GENOMIC DNA]</scope>
    <source>
        <strain evidence="2">DF5081</strain>
    </source>
</reference>
<accession>A0A8R1E8K1</accession>
<dbReference type="Proteomes" id="UP000005237">
    <property type="component" value="Unassembled WGS sequence"/>
</dbReference>
<dbReference type="AlphaFoldDB" id="A0A8R1E8K1"/>
<proteinExistence type="predicted"/>
<organism evidence="1 2">
    <name type="scientific">Caenorhabditis japonica</name>
    <dbReference type="NCBI Taxonomy" id="281687"/>
    <lineage>
        <taxon>Eukaryota</taxon>
        <taxon>Metazoa</taxon>
        <taxon>Ecdysozoa</taxon>
        <taxon>Nematoda</taxon>
        <taxon>Chromadorea</taxon>
        <taxon>Rhabditida</taxon>
        <taxon>Rhabditina</taxon>
        <taxon>Rhabditomorpha</taxon>
        <taxon>Rhabditoidea</taxon>
        <taxon>Rhabditidae</taxon>
        <taxon>Peloderinae</taxon>
        <taxon>Caenorhabditis</taxon>
    </lineage>
</organism>
<evidence type="ECO:0000313" key="1">
    <source>
        <dbReference type="EnsemblMetazoa" id="CJA30905.1"/>
    </source>
</evidence>
<evidence type="ECO:0000313" key="2">
    <source>
        <dbReference type="Proteomes" id="UP000005237"/>
    </source>
</evidence>
<dbReference type="EnsemblMetazoa" id="CJA30905.1">
    <property type="protein sequence ID" value="CJA30905.1"/>
    <property type="gene ID" value="WBGene00206752"/>
</dbReference>